<dbReference type="GO" id="GO:0005634">
    <property type="term" value="C:nucleus"/>
    <property type="evidence" value="ECO:0007669"/>
    <property type="project" value="UniProtKB-SubCell"/>
</dbReference>
<dbReference type="InterPro" id="IPR019787">
    <property type="entry name" value="Znf_PHD-finger"/>
</dbReference>
<dbReference type="Proteomes" id="UP001107558">
    <property type="component" value="Chromosome 3"/>
</dbReference>
<dbReference type="Pfam" id="PF00628">
    <property type="entry name" value="PHD"/>
    <property type="match status" value="1"/>
</dbReference>
<feature type="compositionally biased region" description="Polar residues" evidence="6">
    <location>
        <begin position="50"/>
        <end position="79"/>
    </location>
</feature>
<reference evidence="8" key="1">
    <citation type="submission" date="2021-03" db="EMBL/GenBank/DDBJ databases">
        <title>Chromosome level genome of the anhydrobiotic midge Polypedilum vanderplanki.</title>
        <authorList>
            <person name="Yoshida Y."/>
            <person name="Kikawada T."/>
            <person name="Gusev O."/>
        </authorList>
    </citation>
    <scope>NUCLEOTIDE SEQUENCE</scope>
    <source>
        <strain evidence="8">NIAS01</strain>
        <tissue evidence="8">Whole body or cell culture</tissue>
    </source>
</reference>
<sequence>MDTDETIVLNGMQPKDDEMKWNHKKKAKDRFLLFCETVLNHERELLSETLNSSSQESISENLAPDGQNNSSIENSTFNTDSDEANAEISKNFTNDNEDGVAGGDSFNSVTCFCGKPFAGRPMIECSSCLTWLHMSCVKVKRKNIPEFYYCDSCKNNGALLSPSSNVIGNSASSGEEATTITPVRKNGTISSNSSSSIISSDVILYGNSTYQNNQNNTTKSRKSKSNAAGTPPTTAMKKKASASLMMNSSDNIKNNSTSDSKYLNKKSSTVNGKLKKIRQTTKKMRPVISSTSLAAAASLTALSLNNQISPISQTMTLTANATSSLNNNMLNGNSVGGVNTMGSENINILKSPIATNNNNIYSSNDVIETQTLNENGAINNMDNGTVTNNKRLKLL</sequence>
<keyword evidence="9" id="KW-1185">Reference proteome</keyword>
<keyword evidence="3" id="KW-0863">Zinc-finger</keyword>
<dbReference type="CDD" id="cd15546">
    <property type="entry name" value="PHD_PHF13_like"/>
    <property type="match status" value="1"/>
</dbReference>
<dbReference type="EMBL" id="JADBJN010000003">
    <property type="protein sequence ID" value="KAG5673555.1"/>
    <property type="molecule type" value="Genomic_DNA"/>
</dbReference>
<comment type="caution">
    <text evidence="8">The sequence shown here is derived from an EMBL/GenBank/DDBJ whole genome shotgun (WGS) entry which is preliminary data.</text>
</comment>
<dbReference type="PANTHER" id="PTHR14571:SF9">
    <property type="entry name" value="HISTONE-LYSINE N-METHYLTRANSFERASE SET-26-RELATED"/>
    <property type="match status" value="1"/>
</dbReference>
<gene>
    <name evidence="8" type="ORF">PVAND_003594</name>
</gene>
<evidence type="ECO:0000256" key="4">
    <source>
        <dbReference type="ARBA" id="ARBA00022833"/>
    </source>
</evidence>
<keyword evidence="5" id="KW-0539">Nucleus</keyword>
<feature type="region of interest" description="Disordered" evidence="6">
    <location>
        <begin position="50"/>
        <end position="80"/>
    </location>
</feature>
<dbReference type="InterPro" id="IPR011011">
    <property type="entry name" value="Znf_FYVE_PHD"/>
</dbReference>
<keyword evidence="4" id="KW-0862">Zinc</keyword>
<dbReference type="OrthoDB" id="7791273at2759"/>
<feature type="domain" description="Zinc finger PHD-type" evidence="7">
    <location>
        <begin position="110"/>
        <end position="154"/>
    </location>
</feature>
<proteinExistence type="predicted"/>
<evidence type="ECO:0000256" key="2">
    <source>
        <dbReference type="ARBA" id="ARBA00022723"/>
    </source>
</evidence>
<evidence type="ECO:0000313" key="9">
    <source>
        <dbReference type="Proteomes" id="UP001107558"/>
    </source>
</evidence>
<feature type="compositionally biased region" description="Basic residues" evidence="6">
    <location>
        <begin position="273"/>
        <end position="283"/>
    </location>
</feature>
<dbReference type="PANTHER" id="PTHR14571">
    <property type="entry name" value="HISTONE-LYSINE N-METHYLTRANSFERASE SET-26-RELATED"/>
    <property type="match status" value="1"/>
</dbReference>
<evidence type="ECO:0000256" key="6">
    <source>
        <dbReference type="SAM" id="MobiDB-lite"/>
    </source>
</evidence>
<organism evidence="8 9">
    <name type="scientific">Polypedilum vanderplanki</name>
    <name type="common">Sleeping chironomid midge</name>
    <dbReference type="NCBI Taxonomy" id="319348"/>
    <lineage>
        <taxon>Eukaryota</taxon>
        <taxon>Metazoa</taxon>
        <taxon>Ecdysozoa</taxon>
        <taxon>Arthropoda</taxon>
        <taxon>Hexapoda</taxon>
        <taxon>Insecta</taxon>
        <taxon>Pterygota</taxon>
        <taxon>Neoptera</taxon>
        <taxon>Endopterygota</taxon>
        <taxon>Diptera</taxon>
        <taxon>Nematocera</taxon>
        <taxon>Chironomoidea</taxon>
        <taxon>Chironomidae</taxon>
        <taxon>Chironominae</taxon>
        <taxon>Polypedilum</taxon>
        <taxon>Polypedilum</taxon>
    </lineage>
</organism>
<dbReference type="InterPro" id="IPR019786">
    <property type="entry name" value="Zinc_finger_PHD-type_CS"/>
</dbReference>
<evidence type="ECO:0000256" key="5">
    <source>
        <dbReference type="ARBA" id="ARBA00023242"/>
    </source>
</evidence>
<comment type="subcellular location">
    <subcellularLocation>
        <location evidence="1">Nucleus</location>
    </subcellularLocation>
</comment>
<dbReference type="InterPro" id="IPR013083">
    <property type="entry name" value="Znf_RING/FYVE/PHD"/>
</dbReference>
<evidence type="ECO:0000313" key="8">
    <source>
        <dbReference type="EMBL" id="KAG5673555.1"/>
    </source>
</evidence>
<dbReference type="InterPro" id="IPR001965">
    <property type="entry name" value="Znf_PHD"/>
</dbReference>
<evidence type="ECO:0000259" key="7">
    <source>
        <dbReference type="SMART" id="SM00249"/>
    </source>
</evidence>
<dbReference type="GO" id="GO:0008270">
    <property type="term" value="F:zinc ion binding"/>
    <property type="evidence" value="ECO:0007669"/>
    <property type="project" value="UniProtKB-KW"/>
</dbReference>
<keyword evidence="2" id="KW-0479">Metal-binding</keyword>
<evidence type="ECO:0000256" key="3">
    <source>
        <dbReference type="ARBA" id="ARBA00022771"/>
    </source>
</evidence>
<protein>
    <recommendedName>
        <fullName evidence="7">Zinc finger PHD-type domain-containing protein</fullName>
    </recommendedName>
</protein>
<accession>A0A9J6BVJ3</accession>
<feature type="region of interest" description="Disordered" evidence="6">
    <location>
        <begin position="210"/>
        <end position="283"/>
    </location>
</feature>
<evidence type="ECO:0000256" key="1">
    <source>
        <dbReference type="ARBA" id="ARBA00004123"/>
    </source>
</evidence>
<dbReference type="PROSITE" id="PS01359">
    <property type="entry name" value="ZF_PHD_1"/>
    <property type="match status" value="1"/>
</dbReference>
<dbReference type="AlphaFoldDB" id="A0A9J6BVJ3"/>
<feature type="compositionally biased region" description="Polar residues" evidence="6">
    <location>
        <begin position="244"/>
        <end position="271"/>
    </location>
</feature>
<name>A0A9J6BVJ3_POLVA</name>
<dbReference type="SUPFAM" id="SSF57903">
    <property type="entry name" value="FYVE/PHD zinc finger"/>
    <property type="match status" value="1"/>
</dbReference>
<dbReference type="SMART" id="SM00249">
    <property type="entry name" value="PHD"/>
    <property type="match status" value="1"/>
</dbReference>
<dbReference type="Gene3D" id="3.30.40.10">
    <property type="entry name" value="Zinc/RING finger domain, C3HC4 (zinc finger)"/>
    <property type="match status" value="1"/>
</dbReference>